<dbReference type="Proteomes" id="UP000054144">
    <property type="component" value="Unassembled WGS sequence"/>
</dbReference>
<organism evidence="3 4">
    <name type="scientific">Fistulina hepatica ATCC 64428</name>
    <dbReference type="NCBI Taxonomy" id="1128425"/>
    <lineage>
        <taxon>Eukaryota</taxon>
        <taxon>Fungi</taxon>
        <taxon>Dikarya</taxon>
        <taxon>Basidiomycota</taxon>
        <taxon>Agaricomycotina</taxon>
        <taxon>Agaricomycetes</taxon>
        <taxon>Agaricomycetidae</taxon>
        <taxon>Agaricales</taxon>
        <taxon>Fistulinaceae</taxon>
        <taxon>Fistulina</taxon>
    </lineage>
</organism>
<dbReference type="SUPFAM" id="SSF56112">
    <property type="entry name" value="Protein kinase-like (PK-like)"/>
    <property type="match status" value="1"/>
</dbReference>
<dbReference type="InterPro" id="IPR011009">
    <property type="entry name" value="Kinase-like_dom_sf"/>
</dbReference>
<dbReference type="AlphaFoldDB" id="A0A0D7AEF7"/>
<feature type="compositionally biased region" description="Polar residues" evidence="1">
    <location>
        <begin position="415"/>
        <end position="431"/>
    </location>
</feature>
<feature type="domain" description="Fungal-type protein kinase" evidence="2">
    <location>
        <begin position="441"/>
        <end position="595"/>
    </location>
</feature>
<evidence type="ECO:0000259" key="2">
    <source>
        <dbReference type="Pfam" id="PF17667"/>
    </source>
</evidence>
<dbReference type="EMBL" id="KN881727">
    <property type="protein sequence ID" value="KIY49085.1"/>
    <property type="molecule type" value="Genomic_DNA"/>
</dbReference>
<dbReference type="PROSITE" id="PS00109">
    <property type="entry name" value="PROTEIN_KINASE_TYR"/>
    <property type="match status" value="1"/>
</dbReference>
<gene>
    <name evidence="3" type="ORF">FISHEDRAFT_58501</name>
</gene>
<evidence type="ECO:0000313" key="3">
    <source>
        <dbReference type="EMBL" id="KIY49085.1"/>
    </source>
</evidence>
<name>A0A0D7AEF7_9AGAR</name>
<dbReference type="Pfam" id="PF17667">
    <property type="entry name" value="Pkinase_fungal"/>
    <property type="match status" value="1"/>
</dbReference>
<evidence type="ECO:0000256" key="1">
    <source>
        <dbReference type="SAM" id="MobiDB-lite"/>
    </source>
</evidence>
<evidence type="ECO:0000313" key="4">
    <source>
        <dbReference type="Proteomes" id="UP000054144"/>
    </source>
</evidence>
<sequence>MATEEHLKNATLTPHTGPNPAHFSTEWSTAYSDQLPETGQDHILDFIKLNLRFVPDNDHLEECLSKYTPKNFVPPTSINWLEKKIYENQYYGPLAKYLNDILTRTREAYYTKGNEPVEACALDTVFTENFRWFPFNRHAASQFSSKLKPDLAGAILDDPDHQLPILTTSESKKSSTNIATISWEHAVTFGEVNRLWLNMVVQSASYARQIFAHQPHRTSVRCGLFNQQTKMAAIAEFDRGGGYGTHWVFLLQKDPISLNGHNDTDEIFDVQPNMDEDEYIQLGVSGKKRAAPRPTRAVVSVRPKVPVEAHSQDLRGDTNNDKDNKSPFVQIEYWNHILHRDDDDRAVLSALSELRLKRGLLVRGLASYGQRKEGRVTLFAQGPAKDCKDPNYYFTDAYQGLNKDTKLPIQHAQDETSPMSTKKFTDNLNASESRSTNVKTRLLSPYPRYETTQECLEVGYSLLEAKNGLDLIEGILGALYGYRNLYHLGYLHRDISPGNIIIVDPELRKEENVVDIVPNDGRRVLDNVAPGDEALIPLLCNDNSGPNPKKVSEPTRGMLIDGTRIFIACNLLDNVRAKPSPVYDMESFFWTFLYMALDQNHQNLDSTDKNRLERLVPQNRSYQDDSDVKFRLLSALCNEKSFRETSVLYRYRFLVSMLAGFSLSLVRREFDETFQPYDSLTELGAIEQYITVFEQSLERFRLNGSC</sequence>
<dbReference type="PANTHER" id="PTHR38248">
    <property type="entry name" value="FUNK1 6"/>
    <property type="match status" value="1"/>
</dbReference>
<keyword evidence="4" id="KW-1185">Reference proteome</keyword>
<feature type="region of interest" description="Disordered" evidence="1">
    <location>
        <begin position="411"/>
        <end position="431"/>
    </location>
</feature>
<dbReference type="InterPro" id="IPR008266">
    <property type="entry name" value="Tyr_kinase_AS"/>
</dbReference>
<proteinExistence type="predicted"/>
<reference evidence="3 4" key="1">
    <citation type="journal article" date="2015" name="Fungal Genet. Biol.">
        <title>Evolution of novel wood decay mechanisms in Agaricales revealed by the genome sequences of Fistulina hepatica and Cylindrobasidium torrendii.</title>
        <authorList>
            <person name="Floudas D."/>
            <person name="Held B.W."/>
            <person name="Riley R."/>
            <person name="Nagy L.G."/>
            <person name="Koehler G."/>
            <person name="Ransdell A.S."/>
            <person name="Younus H."/>
            <person name="Chow J."/>
            <person name="Chiniquy J."/>
            <person name="Lipzen A."/>
            <person name="Tritt A."/>
            <person name="Sun H."/>
            <person name="Haridas S."/>
            <person name="LaButti K."/>
            <person name="Ohm R.A."/>
            <person name="Kues U."/>
            <person name="Blanchette R.A."/>
            <person name="Grigoriev I.V."/>
            <person name="Minto R.E."/>
            <person name="Hibbett D.S."/>
        </authorList>
    </citation>
    <scope>NUCLEOTIDE SEQUENCE [LARGE SCALE GENOMIC DNA]</scope>
    <source>
        <strain evidence="3 4">ATCC 64428</strain>
    </source>
</reference>
<dbReference type="OrthoDB" id="5584477at2759"/>
<protein>
    <recommendedName>
        <fullName evidence="2">Fungal-type protein kinase domain-containing protein</fullName>
    </recommendedName>
</protein>
<dbReference type="GO" id="GO:0004672">
    <property type="term" value="F:protein kinase activity"/>
    <property type="evidence" value="ECO:0007669"/>
    <property type="project" value="InterPro"/>
</dbReference>
<dbReference type="PANTHER" id="PTHR38248:SF2">
    <property type="entry name" value="FUNK1 11"/>
    <property type="match status" value="1"/>
</dbReference>
<dbReference type="InterPro" id="IPR040976">
    <property type="entry name" value="Pkinase_fungal"/>
</dbReference>
<dbReference type="Gene3D" id="1.10.510.10">
    <property type="entry name" value="Transferase(Phosphotransferase) domain 1"/>
    <property type="match status" value="1"/>
</dbReference>
<accession>A0A0D7AEF7</accession>